<feature type="region of interest" description="Disordered" evidence="1">
    <location>
        <begin position="1"/>
        <end position="126"/>
    </location>
</feature>
<dbReference type="Proteomes" id="UP000595140">
    <property type="component" value="Unassembled WGS sequence"/>
</dbReference>
<name>A0A484L9C2_9ASTE</name>
<evidence type="ECO:0000313" key="2">
    <source>
        <dbReference type="EMBL" id="VFQ73045.1"/>
    </source>
</evidence>
<feature type="compositionally biased region" description="Acidic residues" evidence="1">
    <location>
        <begin position="69"/>
        <end position="86"/>
    </location>
</feature>
<accession>A0A484L9C2</accession>
<organism evidence="2 3">
    <name type="scientific">Cuscuta campestris</name>
    <dbReference type="NCBI Taxonomy" id="132261"/>
    <lineage>
        <taxon>Eukaryota</taxon>
        <taxon>Viridiplantae</taxon>
        <taxon>Streptophyta</taxon>
        <taxon>Embryophyta</taxon>
        <taxon>Tracheophyta</taxon>
        <taxon>Spermatophyta</taxon>
        <taxon>Magnoliopsida</taxon>
        <taxon>eudicotyledons</taxon>
        <taxon>Gunneridae</taxon>
        <taxon>Pentapetalae</taxon>
        <taxon>asterids</taxon>
        <taxon>lamiids</taxon>
        <taxon>Solanales</taxon>
        <taxon>Convolvulaceae</taxon>
        <taxon>Cuscuteae</taxon>
        <taxon>Cuscuta</taxon>
        <taxon>Cuscuta subgen. Grammica</taxon>
        <taxon>Cuscuta sect. Cleistogrammica</taxon>
    </lineage>
</organism>
<dbReference type="AlphaFoldDB" id="A0A484L9C2"/>
<dbReference type="EMBL" id="OOIL02001139">
    <property type="protein sequence ID" value="VFQ73045.1"/>
    <property type="molecule type" value="Genomic_DNA"/>
</dbReference>
<feature type="compositionally biased region" description="Polar residues" evidence="1">
    <location>
        <begin position="286"/>
        <end position="295"/>
    </location>
</feature>
<proteinExistence type="predicted"/>
<evidence type="ECO:0000256" key="1">
    <source>
        <dbReference type="SAM" id="MobiDB-lite"/>
    </source>
</evidence>
<dbReference type="OrthoDB" id="1436830at2759"/>
<evidence type="ECO:0000313" key="3">
    <source>
        <dbReference type="Proteomes" id="UP000595140"/>
    </source>
</evidence>
<protein>
    <submittedName>
        <fullName evidence="2">Uncharacterized protein</fullName>
    </submittedName>
</protein>
<sequence length="301" mass="33102">MGAVNQSLRKGKAKATSDDSASRGSRGRHSVSSFPTIPDQFISDALTDQEFDQYISGRGDTNLPTLDSLFEDIDEAGLDKLDGEEEPTPHSNDVDEEAVEPETSQGPGKGVSGGYGGSEKHLKSRDPVEYAKYAAKKKGRQEVQTQISRLAYRDPNQTSNSIMESMMKNFVDGQLKLDQEKLKFEQETKVGMQDLRTQVGQLATSISRLESQLSNKLPLHFRTPNESANAVTLCSGKSFGESRTKEREEKVDEECEIGVKHDQIINPETPLLQKDASPTDERVNSPLDSSLSPNVSLPRGQ</sequence>
<feature type="region of interest" description="Disordered" evidence="1">
    <location>
        <begin position="261"/>
        <end position="301"/>
    </location>
</feature>
<keyword evidence="3" id="KW-1185">Reference proteome</keyword>
<reference evidence="2 3" key="1">
    <citation type="submission" date="2018-04" db="EMBL/GenBank/DDBJ databases">
        <authorList>
            <person name="Vogel A."/>
        </authorList>
    </citation>
    <scope>NUCLEOTIDE SEQUENCE [LARGE SCALE GENOMIC DNA]</scope>
</reference>
<feature type="compositionally biased region" description="Gly residues" evidence="1">
    <location>
        <begin position="107"/>
        <end position="117"/>
    </location>
</feature>
<gene>
    <name evidence="2" type="ORF">CCAM_LOCUS14821</name>
</gene>